<protein>
    <submittedName>
        <fullName evidence="2">Uncharacterized protein</fullName>
    </submittedName>
</protein>
<reference evidence="2" key="2">
    <citation type="submission" date="2018-03" db="EMBL/GenBank/DDBJ databases">
        <title>The Triticum urartu genome reveals the dynamic nature of wheat genome evolution.</title>
        <authorList>
            <person name="Ling H."/>
            <person name="Ma B."/>
            <person name="Shi X."/>
            <person name="Liu H."/>
            <person name="Dong L."/>
            <person name="Sun H."/>
            <person name="Cao Y."/>
            <person name="Gao Q."/>
            <person name="Zheng S."/>
            <person name="Li Y."/>
            <person name="Yu Y."/>
            <person name="Du H."/>
            <person name="Qi M."/>
            <person name="Li Y."/>
            <person name="Yu H."/>
            <person name="Cui Y."/>
            <person name="Wang N."/>
            <person name="Chen C."/>
            <person name="Wu H."/>
            <person name="Zhao Y."/>
            <person name="Zhang J."/>
            <person name="Li Y."/>
            <person name="Zhou W."/>
            <person name="Zhang B."/>
            <person name="Hu W."/>
            <person name="Eijk M."/>
            <person name="Tang J."/>
            <person name="Witsenboer H."/>
            <person name="Zhao S."/>
            <person name="Li Z."/>
            <person name="Zhang A."/>
            <person name="Wang D."/>
            <person name="Liang C."/>
        </authorList>
    </citation>
    <scope>NUCLEOTIDE SEQUENCE [LARGE SCALE GENOMIC DNA]</scope>
    <source>
        <strain evidence="2">cv. G1812</strain>
    </source>
</reference>
<reference evidence="2" key="3">
    <citation type="submission" date="2022-06" db="UniProtKB">
        <authorList>
            <consortium name="EnsemblPlants"/>
        </authorList>
    </citation>
    <scope>IDENTIFICATION</scope>
</reference>
<keyword evidence="1" id="KW-0472">Membrane</keyword>
<accession>A0A8R7PGY4</accession>
<reference evidence="3" key="1">
    <citation type="journal article" date="2013" name="Nature">
        <title>Draft genome of the wheat A-genome progenitor Triticum urartu.</title>
        <authorList>
            <person name="Ling H.Q."/>
            <person name="Zhao S."/>
            <person name="Liu D."/>
            <person name="Wang J."/>
            <person name="Sun H."/>
            <person name="Zhang C."/>
            <person name="Fan H."/>
            <person name="Li D."/>
            <person name="Dong L."/>
            <person name="Tao Y."/>
            <person name="Gao C."/>
            <person name="Wu H."/>
            <person name="Li Y."/>
            <person name="Cui Y."/>
            <person name="Guo X."/>
            <person name="Zheng S."/>
            <person name="Wang B."/>
            <person name="Yu K."/>
            <person name="Liang Q."/>
            <person name="Yang W."/>
            <person name="Lou X."/>
            <person name="Chen J."/>
            <person name="Feng M."/>
            <person name="Jian J."/>
            <person name="Zhang X."/>
            <person name="Luo G."/>
            <person name="Jiang Y."/>
            <person name="Liu J."/>
            <person name="Wang Z."/>
            <person name="Sha Y."/>
            <person name="Zhang B."/>
            <person name="Wu H."/>
            <person name="Tang D."/>
            <person name="Shen Q."/>
            <person name="Xue P."/>
            <person name="Zou S."/>
            <person name="Wang X."/>
            <person name="Liu X."/>
            <person name="Wang F."/>
            <person name="Yang Y."/>
            <person name="An X."/>
            <person name="Dong Z."/>
            <person name="Zhang K."/>
            <person name="Zhang X."/>
            <person name="Luo M.C."/>
            <person name="Dvorak J."/>
            <person name="Tong Y."/>
            <person name="Wang J."/>
            <person name="Yang H."/>
            <person name="Li Z."/>
            <person name="Wang D."/>
            <person name="Zhang A."/>
            <person name="Wang J."/>
        </authorList>
    </citation>
    <scope>NUCLEOTIDE SEQUENCE</scope>
    <source>
        <strain evidence="3">cv. G1812</strain>
    </source>
</reference>
<keyword evidence="1" id="KW-1133">Transmembrane helix</keyword>
<evidence type="ECO:0000313" key="2">
    <source>
        <dbReference type="EnsemblPlants" id="TuG1812G0200004161.01.T01"/>
    </source>
</evidence>
<proteinExistence type="predicted"/>
<organism evidence="2 3">
    <name type="scientific">Triticum urartu</name>
    <name type="common">Red wild einkorn</name>
    <name type="synonym">Crithodium urartu</name>
    <dbReference type="NCBI Taxonomy" id="4572"/>
    <lineage>
        <taxon>Eukaryota</taxon>
        <taxon>Viridiplantae</taxon>
        <taxon>Streptophyta</taxon>
        <taxon>Embryophyta</taxon>
        <taxon>Tracheophyta</taxon>
        <taxon>Spermatophyta</taxon>
        <taxon>Magnoliopsida</taxon>
        <taxon>Liliopsida</taxon>
        <taxon>Poales</taxon>
        <taxon>Poaceae</taxon>
        <taxon>BOP clade</taxon>
        <taxon>Pooideae</taxon>
        <taxon>Triticodae</taxon>
        <taxon>Triticeae</taxon>
        <taxon>Triticinae</taxon>
        <taxon>Triticum</taxon>
    </lineage>
</organism>
<evidence type="ECO:0000256" key="1">
    <source>
        <dbReference type="SAM" id="Phobius"/>
    </source>
</evidence>
<dbReference type="Gramene" id="TuG1812G0200004161.01.T01">
    <property type="protein sequence ID" value="TuG1812G0200004161.01.T01"/>
    <property type="gene ID" value="TuG1812G0200004161.01"/>
</dbReference>
<feature type="transmembrane region" description="Helical" evidence="1">
    <location>
        <begin position="12"/>
        <end position="31"/>
    </location>
</feature>
<sequence length="101" mass="11526">MWSVQRSGASSAMSTAFSGVLSTFGGLLTAVQGRRMKIKKGKERKSGACLLPTRKQVMKVMVETRSYRWIKFKEVEIMEDEKKAMWIQSSIELRLIFVCCK</sequence>
<keyword evidence="1" id="KW-0812">Transmembrane</keyword>
<dbReference type="Proteomes" id="UP000015106">
    <property type="component" value="Chromosome 2"/>
</dbReference>
<name>A0A8R7PGY4_TRIUA</name>
<keyword evidence="3" id="KW-1185">Reference proteome</keyword>
<dbReference type="AlphaFoldDB" id="A0A8R7PGY4"/>
<dbReference type="EnsemblPlants" id="TuG1812G0200004161.01.T01">
    <property type="protein sequence ID" value="TuG1812G0200004161.01.T01"/>
    <property type="gene ID" value="TuG1812G0200004161.01"/>
</dbReference>
<evidence type="ECO:0000313" key="3">
    <source>
        <dbReference type="Proteomes" id="UP000015106"/>
    </source>
</evidence>